<protein>
    <recommendedName>
        <fullName evidence="4">DUF834 domain-containing protein</fullName>
    </recommendedName>
</protein>
<dbReference type="Gramene" id="ORGLA12G0081800.1">
    <property type="protein sequence ID" value="ORGLA12G0081800.1"/>
    <property type="gene ID" value="ORGLA12G0081800"/>
</dbReference>
<evidence type="ECO:0008006" key="4">
    <source>
        <dbReference type="Google" id="ProtNLM"/>
    </source>
</evidence>
<dbReference type="AlphaFoldDB" id="I1R5L2"/>
<proteinExistence type="predicted"/>
<keyword evidence="3" id="KW-1185">Reference proteome</keyword>
<dbReference type="Proteomes" id="UP000007306">
    <property type="component" value="Chromosome 12"/>
</dbReference>
<reference evidence="2" key="1">
    <citation type="submission" date="2015-06" db="UniProtKB">
        <authorList>
            <consortium name="EnsemblPlants"/>
        </authorList>
    </citation>
    <scope>IDENTIFICATION</scope>
</reference>
<evidence type="ECO:0000313" key="2">
    <source>
        <dbReference type="EnsemblPlants" id="ORGLA12G0081800.1"/>
    </source>
</evidence>
<reference evidence="2 3" key="2">
    <citation type="submission" date="2018-04" db="EMBL/GenBank/DDBJ databases">
        <title>OglaRS2 (Oryza glaberrima Reference Sequence Version 2).</title>
        <authorList>
            <person name="Zhang J."/>
            <person name="Kudrna D."/>
            <person name="Lee S."/>
            <person name="Talag J."/>
            <person name="Rajasekar S."/>
            <person name="Wing R.A."/>
        </authorList>
    </citation>
    <scope>NUCLEOTIDE SEQUENCE [LARGE SCALE GENOMIC DNA]</scope>
    <source>
        <strain evidence="2 3">cv. IRGC 96717</strain>
    </source>
</reference>
<evidence type="ECO:0000313" key="3">
    <source>
        <dbReference type="Proteomes" id="UP000007306"/>
    </source>
</evidence>
<feature type="region of interest" description="Disordered" evidence="1">
    <location>
        <begin position="1"/>
        <end position="25"/>
    </location>
</feature>
<dbReference type="HOGENOM" id="CLU_1985193_0_0_1"/>
<dbReference type="EnsemblPlants" id="ORGLA12G0081800.1">
    <property type="protein sequence ID" value="ORGLA12G0081800.1"/>
    <property type="gene ID" value="ORGLA12G0081800"/>
</dbReference>
<dbReference type="OMA" id="HDGEGWP"/>
<feature type="region of interest" description="Disordered" evidence="1">
    <location>
        <begin position="111"/>
        <end position="136"/>
    </location>
</feature>
<evidence type="ECO:0000256" key="1">
    <source>
        <dbReference type="SAM" id="MobiDB-lite"/>
    </source>
</evidence>
<sequence length="136" mass="14308">ITTQSNGTPVRREGLPEEEDDDGVLHCSPVRTSFRLGEGDAGDEHDEAQPMEAIARAGGARLDGEGLPKVEDDDVLLDVGVDGAPAGLGRNAGEVGEDEVAAMPREVVARSGAARHDGEGWPELAGVVEREEDSRR</sequence>
<organism evidence="2 3">
    <name type="scientific">Oryza glaberrima</name>
    <name type="common">African rice</name>
    <dbReference type="NCBI Taxonomy" id="4538"/>
    <lineage>
        <taxon>Eukaryota</taxon>
        <taxon>Viridiplantae</taxon>
        <taxon>Streptophyta</taxon>
        <taxon>Embryophyta</taxon>
        <taxon>Tracheophyta</taxon>
        <taxon>Spermatophyta</taxon>
        <taxon>Magnoliopsida</taxon>
        <taxon>Liliopsida</taxon>
        <taxon>Poales</taxon>
        <taxon>Poaceae</taxon>
        <taxon>BOP clade</taxon>
        <taxon>Oryzoideae</taxon>
        <taxon>Oryzeae</taxon>
        <taxon>Oryzinae</taxon>
        <taxon>Oryza</taxon>
    </lineage>
</organism>
<accession>I1R5L2</accession>
<name>I1R5L2_ORYGL</name>